<dbReference type="InterPro" id="IPR002881">
    <property type="entry name" value="DUF58"/>
</dbReference>
<keyword evidence="1" id="KW-0812">Transmembrane</keyword>
<keyword evidence="1" id="KW-1133">Transmembrane helix</keyword>
<dbReference type="PANTHER" id="PTHR34351:SF1">
    <property type="entry name" value="SLR1927 PROTEIN"/>
    <property type="match status" value="1"/>
</dbReference>
<keyword evidence="1" id="KW-0472">Membrane</keyword>
<feature type="transmembrane region" description="Helical" evidence="1">
    <location>
        <begin position="21"/>
        <end position="39"/>
    </location>
</feature>
<name>A0A7X5ZRF7_9PSEU</name>
<dbReference type="EMBL" id="JAAOYM010000001">
    <property type="protein sequence ID" value="NIJ12803.1"/>
    <property type="molecule type" value="Genomic_DNA"/>
</dbReference>
<evidence type="ECO:0000256" key="1">
    <source>
        <dbReference type="SAM" id="Phobius"/>
    </source>
</evidence>
<organism evidence="3 4">
    <name type="scientific">Saccharomonospora amisosensis</name>
    <dbReference type="NCBI Taxonomy" id="1128677"/>
    <lineage>
        <taxon>Bacteria</taxon>
        <taxon>Bacillati</taxon>
        <taxon>Actinomycetota</taxon>
        <taxon>Actinomycetes</taxon>
        <taxon>Pseudonocardiales</taxon>
        <taxon>Pseudonocardiaceae</taxon>
        <taxon>Saccharomonospora</taxon>
    </lineage>
</organism>
<dbReference type="AlphaFoldDB" id="A0A7X5ZRF7"/>
<feature type="domain" description="DUF58" evidence="2">
    <location>
        <begin position="211"/>
        <end position="326"/>
    </location>
</feature>
<accession>A0A7X5ZRF7</accession>
<sequence>MATGSTGSAAMFRSLSGLTTRGRCLLAAGVAAAVCAAVLNERDLLRVAVFVIALPLFVALLASASKVRIGATRTMLPERVPVGGHGEIQLDLWRTGRLPAGEILLEDGIPYALGSRPRFVVERLPQHRSVPLRYPVQPTLRGIHRVGPLRATITDPFGLCEFERELISHSRLVVVPRVATLWGQPAGAGIGTDDDGNIRLHAGQGEIDVVVRQYRQGDDLRKVHWRSTARRDEMMVRVEERPWRGGTTVLLDHRAAAHHGTGATASLEWAVEFAASVCLHLSNSGHHVRLVSEHGRLLAEAQGGPTRDSPVLDALAALQPAHERDITTGFDPGHGQELIAVLGTISSDSVHELTKCRPRGARSLAVLLDTPAWSGAISAPEHRSAASDESATLLRAAGWGVVVAHPGTPMSQVWAQLCREAAPGASLIGGAS</sequence>
<gene>
    <name evidence="3" type="ORF">FHU38_003147</name>
</gene>
<dbReference type="Pfam" id="PF01882">
    <property type="entry name" value="DUF58"/>
    <property type="match status" value="1"/>
</dbReference>
<feature type="transmembrane region" description="Helical" evidence="1">
    <location>
        <begin position="45"/>
        <end position="65"/>
    </location>
</feature>
<evidence type="ECO:0000313" key="3">
    <source>
        <dbReference type="EMBL" id="NIJ12803.1"/>
    </source>
</evidence>
<protein>
    <submittedName>
        <fullName evidence="3">Uncharacterized protein (DUF58 family)</fullName>
    </submittedName>
</protein>
<dbReference type="Proteomes" id="UP000545493">
    <property type="component" value="Unassembled WGS sequence"/>
</dbReference>
<proteinExistence type="predicted"/>
<dbReference type="PANTHER" id="PTHR34351">
    <property type="entry name" value="SLR1927 PROTEIN-RELATED"/>
    <property type="match status" value="1"/>
</dbReference>
<comment type="caution">
    <text evidence="3">The sequence shown here is derived from an EMBL/GenBank/DDBJ whole genome shotgun (WGS) entry which is preliminary data.</text>
</comment>
<evidence type="ECO:0000259" key="2">
    <source>
        <dbReference type="Pfam" id="PF01882"/>
    </source>
</evidence>
<keyword evidence="4" id="KW-1185">Reference proteome</keyword>
<evidence type="ECO:0000313" key="4">
    <source>
        <dbReference type="Proteomes" id="UP000545493"/>
    </source>
</evidence>
<reference evidence="3 4" key="1">
    <citation type="submission" date="2020-03" db="EMBL/GenBank/DDBJ databases">
        <title>Sequencing the genomes of 1000 actinobacteria strains.</title>
        <authorList>
            <person name="Klenk H.-P."/>
        </authorList>
    </citation>
    <scope>NUCLEOTIDE SEQUENCE [LARGE SCALE GENOMIC DNA]</scope>
    <source>
        <strain evidence="3 4">DSM 45685</strain>
    </source>
</reference>